<evidence type="ECO:0000313" key="2">
    <source>
        <dbReference type="EMBL" id="MFD1032579.1"/>
    </source>
</evidence>
<reference evidence="3" key="1">
    <citation type="journal article" date="2019" name="Int. J. Syst. Evol. Microbiol.">
        <title>The Global Catalogue of Microorganisms (GCM) 10K type strain sequencing project: providing services to taxonomists for standard genome sequencing and annotation.</title>
        <authorList>
            <consortium name="The Broad Institute Genomics Platform"/>
            <consortium name="The Broad Institute Genome Sequencing Center for Infectious Disease"/>
            <person name="Wu L."/>
            <person name="Ma J."/>
        </authorList>
    </citation>
    <scope>NUCLEOTIDE SEQUENCE [LARGE SCALE GENOMIC DNA]</scope>
    <source>
        <strain evidence="3">CCUG 56756</strain>
    </source>
</reference>
<keyword evidence="1" id="KW-0812">Transmembrane</keyword>
<comment type="caution">
    <text evidence="2">The sequence shown here is derived from an EMBL/GenBank/DDBJ whole genome shotgun (WGS) entry which is preliminary data.</text>
</comment>
<feature type="transmembrane region" description="Helical" evidence="1">
    <location>
        <begin position="6"/>
        <end position="27"/>
    </location>
</feature>
<sequence>MDIQSIVVTVVLSLIGGFILLLIHPEISKLVQVIRKNPYNTFIFIGMCIVIAGVVKVAFLQG</sequence>
<accession>A0ABW3LF62</accession>
<dbReference type="Proteomes" id="UP001597109">
    <property type="component" value="Unassembled WGS sequence"/>
</dbReference>
<evidence type="ECO:0008006" key="4">
    <source>
        <dbReference type="Google" id="ProtNLM"/>
    </source>
</evidence>
<keyword evidence="1" id="KW-1133">Transmembrane helix</keyword>
<evidence type="ECO:0000313" key="3">
    <source>
        <dbReference type="Proteomes" id="UP001597109"/>
    </source>
</evidence>
<feature type="transmembrane region" description="Helical" evidence="1">
    <location>
        <begin position="39"/>
        <end position="59"/>
    </location>
</feature>
<name>A0ABW3LF62_9BACL</name>
<organism evidence="2 3">
    <name type="scientific">Metaplanococcus flavidus</name>
    <dbReference type="NCBI Taxonomy" id="569883"/>
    <lineage>
        <taxon>Bacteria</taxon>
        <taxon>Bacillati</taxon>
        <taxon>Bacillota</taxon>
        <taxon>Bacilli</taxon>
        <taxon>Bacillales</taxon>
        <taxon>Caryophanaceae</taxon>
        <taxon>Metaplanococcus</taxon>
    </lineage>
</organism>
<proteinExistence type="predicted"/>
<evidence type="ECO:0000256" key="1">
    <source>
        <dbReference type="SAM" id="Phobius"/>
    </source>
</evidence>
<protein>
    <recommendedName>
        <fullName evidence="4">DUF3953 domain-containing protein</fullName>
    </recommendedName>
</protein>
<dbReference type="EMBL" id="JBHTKI010000022">
    <property type="protein sequence ID" value="MFD1032579.1"/>
    <property type="molecule type" value="Genomic_DNA"/>
</dbReference>
<gene>
    <name evidence="2" type="ORF">ACFQ1X_14150</name>
</gene>
<keyword evidence="1" id="KW-0472">Membrane</keyword>
<keyword evidence="3" id="KW-1185">Reference proteome</keyword>